<name>A0A2Z5G1U1_9BACT</name>
<organism evidence="1 2">
    <name type="scientific">Acidisarcina polymorpha</name>
    <dbReference type="NCBI Taxonomy" id="2211140"/>
    <lineage>
        <taxon>Bacteria</taxon>
        <taxon>Pseudomonadati</taxon>
        <taxon>Acidobacteriota</taxon>
        <taxon>Terriglobia</taxon>
        <taxon>Terriglobales</taxon>
        <taxon>Acidobacteriaceae</taxon>
        <taxon>Acidisarcina</taxon>
    </lineage>
</organism>
<reference evidence="1 2" key="1">
    <citation type="journal article" date="2018" name="Front. Microbiol.">
        <title>Hydrolytic Capabilities as a Key to Environmental Success: Chitinolytic and Cellulolytic Acidobacteria From Acidic Sub-arctic Soils and Boreal Peatlands.</title>
        <authorList>
            <person name="Belova S.E."/>
            <person name="Ravin N.V."/>
            <person name="Pankratov T.A."/>
            <person name="Rakitin A.L."/>
            <person name="Ivanova A.A."/>
            <person name="Beletsky A.V."/>
            <person name="Mardanov A.V."/>
            <person name="Sinninghe Damste J.S."/>
            <person name="Dedysh S.N."/>
        </authorList>
    </citation>
    <scope>NUCLEOTIDE SEQUENCE [LARGE SCALE GENOMIC DNA]</scope>
    <source>
        <strain evidence="1 2">SBC82</strain>
    </source>
</reference>
<protein>
    <submittedName>
        <fullName evidence="1">Uncharacterized protein</fullName>
    </submittedName>
</protein>
<accession>A0A2Z5G1U1</accession>
<dbReference type="KEGG" id="abas:ACPOL_3479"/>
<sequence length="69" mass="7760">MFAGDRLQQRAPPSREWGRLPARAQVSLRCLTSAGQFPSVEVGWHRLRQLELVVPSTVLSETSGHMMSR</sequence>
<evidence type="ECO:0000313" key="1">
    <source>
        <dbReference type="EMBL" id="AXC12764.1"/>
    </source>
</evidence>
<proteinExistence type="predicted"/>
<dbReference type="Proteomes" id="UP000253606">
    <property type="component" value="Chromosome"/>
</dbReference>
<keyword evidence="2" id="KW-1185">Reference proteome</keyword>
<dbReference type="EMBL" id="CP030840">
    <property type="protein sequence ID" value="AXC12764.1"/>
    <property type="molecule type" value="Genomic_DNA"/>
</dbReference>
<gene>
    <name evidence="1" type="ORF">ACPOL_3479</name>
</gene>
<dbReference type="AlphaFoldDB" id="A0A2Z5G1U1"/>
<evidence type="ECO:0000313" key="2">
    <source>
        <dbReference type="Proteomes" id="UP000253606"/>
    </source>
</evidence>